<dbReference type="EMBL" id="JAINVV010000005">
    <property type="protein sequence ID" value="MBY8823233.1"/>
    <property type="molecule type" value="Genomic_DNA"/>
</dbReference>
<feature type="chain" id="PRO_5046426502" evidence="1">
    <location>
        <begin position="20"/>
        <end position="110"/>
    </location>
</feature>
<accession>A0ABS7PPT2</accession>
<feature type="signal peptide" evidence="1">
    <location>
        <begin position="1"/>
        <end position="19"/>
    </location>
</feature>
<dbReference type="RefSeq" id="WP_222990350.1">
    <property type="nucleotide sequence ID" value="NZ_JAINVV010000005.1"/>
</dbReference>
<evidence type="ECO:0000256" key="1">
    <source>
        <dbReference type="SAM" id="SignalP"/>
    </source>
</evidence>
<protein>
    <submittedName>
        <fullName evidence="2">Uncharacterized protein</fullName>
    </submittedName>
</protein>
<dbReference type="Proteomes" id="UP000706039">
    <property type="component" value="Unassembled WGS sequence"/>
</dbReference>
<keyword evidence="3" id="KW-1185">Reference proteome</keyword>
<gene>
    <name evidence="2" type="ORF">K7G82_13085</name>
</gene>
<comment type="caution">
    <text evidence="2">The sequence shown here is derived from an EMBL/GenBank/DDBJ whole genome shotgun (WGS) entry which is preliminary data.</text>
</comment>
<evidence type="ECO:0000313" key="3">
    <source>
        <dbReference type="Proteomes" id="UP000706039"/>
    </source>
</evidence>
<sequence length="110" mass="11779">MKFCTIPIAALVASMPVSAQVPVENVPTVVVKADRKEVIITVEGQTATPWILMEPDKDDPLDLSAITPPEGGTLCVVTNVDKGCLQLKKGQAGRFNIEFEGNSYPALLKV</sequence>
<evidence type="ECO:0000313" key="2">
    <source>
        <dbReference type="EMBL" id="MBY8823233.1"/>
    </source>
</evidence>
<name>A0ABS7PPT2_9SPHN</name>
<keyword evidence="1" id="KW-0732">Signal</keyword>
<organism evidence="2 3">
    <name type="scientific">Sphingomonas colocasiae</name>
    <dbReference type="NCBI Taxonomy" id="1848973"/>
    <lineage>
        <taxon>Bacteria</taxon>
        <taxon>Pseudomonadati</taxon>
        <taxon>Pseudomonadota</taxon>
        <taxon>Alphaproteobacteria</taxon>
        <taxon>Sphingomonadales</taxon>
        <taxon>Sphingomonadaceae</taxon>
        <taxon>Sphingomonas</taxon>
    </lineage>
</organism>
<proteinExistence type="predicted"/>
<reference evidence="2 3" key="1">
    <citation type="submission" date="2021-08" db="EMBL/GenBank/DDBJ databases">
        <authorList>
            <person name="Tuo L."/>
        </authorList>
    </citation>
    <scope>NUCLEOTIDE SEQUENCE [LARGE SCALE GENOMIC DNA]</scope>
    <source>
        <strain evidence="2 3">JCM 31229</strain>
    </source>
</reference>